<organism evidence="1">
    <name type="scientific">uncultured bacterium esnapd22</name>
    <dbReference type="NCBI Taxonomy" id="1366604"/>
    <lineage>
        <taxon>Bacteria</taxon>
        <taxon>environmental samples</taxon>
    </lineage>
</organism>
<reference evidence="1" key="1">
    <citation type="journal article" date="2013" name="Proc. Natl. Acad. Sci. U.S.A.">
        <title>Mapping gene clusters within arrayed metagenomic libraries to expand the structural diversity of biomedically relevant natural products.</title>
        <authorList>
            <person name="Owen J.G."/>
            <person name="Reddy B.V."/>
            <person name="Ternei M.A."/>
            <person name="Charlop-Powers Z."/>
            <person name="Calle P.Y."/>
            <person name="Kim J.H."/>
            <person name="Brady S.F."/>
        </authorList>
    </citation>
    <scope>NUCLEOTIDE SEQUENCE</scope>
</reference>
<evidence type="ECO:0000313" key="1">
    <source>
        <dbReference type="EMBL" id="AGS49908.1"/>
    </source>
</evidence>
<accession>S5TN97</accession>
<dbReference type="EMBL" id="KF264562">
    <property type="protein sequence ID" value="AGS49908.1"/>
    <property type="molecule type" value="Genomic_DNA"/>
</dbReference>
<proteinExistence type="predicted"/>
<name>S5TN97_9BACT</name>
<protein>
    <submittedName>
        <fullName evidence="1">Uncharacterized protein</fullName>
    </submittedName>
</protein>
<sequence length="60" mass="7192">MNVFYILAQEVRQHGSDLLIDSKFRADWMLVVDPLEQRPQSFWELMSKHFEKVIESPIEN</sequence>
<dbReference type="AlphaFoldDB" id="S5TN97"/>